<dbReference type="VEuPathDB" id="FungiDB:RhiirA1_467637"/>
<dbReference type="Proteomes" id="UP000234323">
    <property type="component" value="Unassembled WGS sequence"/>
</dbReference>
<keyword evidence="2" id="KW-1185">Reference proteome</keyword>
<evidence type="ECO:0000313" key="2">
    <source>
        <dbReference type="Proteomes" id="UP000234323"/>
    </source>
</evidence>
<gene>
    <name evidence="1" type="ORF">RhiirA4_468207</name>
</gene>
<dbReference type="EMBL" id="LLXI01000993">
    <property type="protein sequence ID" value="PKY51279.1"/>
    <property type="molecule type" value="Genomic_DNA"/>
</dbReference>
<comment type="caution">
    <text evidence="1">The sequence shown here is derived from an EMBL/GenBank/DDBJ whole genome shotgun (WGS) entry which is preliminary data.</text>
</comment>
<sequence>MEKSHEYNQYMDEIIKSYDFSATSSTNSSIPLTYENFQRDQSQDYIGRIHSQIGFGTFVENIQQDQSRDYIQGIHSQNGFGTFSEQNQGQSRRDNIILDGAREEINANITSPPGPSPSFEAQTYLDGGYNTNYASFSGLDSSFGAHVTEEIYNTNYASFPGPPFVPSQPSQNNVQSIVNFLNSWFNDDVQEVTFENVDQFIKQHTGSQLFTEIRGLAPFREKDYKNNGKCEWIASLEMIFLFLLEQEKKVVRQLTSNRGYIKRGLWEYIAYTLSRYANKNVSPLQCARKWKNIKSLSKKNNEYKYKFNVDKILGSDQYD</sequence>
<dbReference type="VEuPathDB" id="FungiDB:FUN_012367"/>
<protein>
    <submittedName>
        <fullName evidence="1">Uncharacterized protein</fullName>
    </submittedName>
</protein>
<dbReference type="AlphaFoldDB" id="A0A2I1GXC6"/>
<name>A0A2I1GXC6_9GLOM</name>
<organism evidence="1 2">
    <name type="scientific">Rhizophagus irregularis</name>
    <dbReference type="NCBI Taxonomy" id="588596"/>
    <lineage>
        <taxon>Eukaryota</taxon>
        <taxon>Fungi</taxon>
        <taxon>Fungi incertae sedis</taxon>
        <taxon>Mucoromycota</taxon>
        <taxon>Glomeromycotina</taxon>
        <taxon>Glomeromycetes</taxon>
        <taxon>Glomerales</taxon>
        <taxon>Glomeraceae</taxon>
        <taxon>Rhizophagus</taxon>
    </lineage>
</organism>
<reference evidence="1 2" key="1">
    <citation type="submission" date="2015-10" db="EMBL/GenBank/DDBJ databases">
        <title>Genome analyses suggest a sexual origin of heterokaryosis in a supposedly ancient asexual fungus.</title>
        <authorList>
            <person name="Ropars J."/>
            <person name="Sedzielewska K."/>
            <person name="Noel J."/>
            <person name="Charron P."/>
            <person name="Farinelli L."/>
            <person name="Marton T."/>
            <person name="Kruger M."/>
            <person name="Pelin A."/>
            <person name="Brachmann A."/>
            <person name="Corradi N."/>
        </authorList>
    </citation>
    <scope>NUCLEOTIDE SEQUENCE [LARGE SCALE GENOMIC DNA]</scope>
    <source>
        <strain evidence="1 2">A4</strain>
    </source>
</reference>
<accession>A0A2I1GXC6</accession>
<dbReference type="OrthoDB" id="2330937at2759"/>
<evidence type="ECO:0000313" key="1">
    <source>
        <dbReference type="EMBL" id="PKY51279.1"/>
    </source>
</evidence>
<proteinExistence type="predicted"/>